<dbReference type="InterPro" id="IPR029068">
    <property type="entry name" value="Glyas_Bleomycin-R_OHBP_Dase"/>
</dbReference>
<sequence length="123" mass="13583">MKTSALGSILLGSADPARLRAWYLAALEPEHFGDNFIDFGGVRVLFENRADVAPATAEPGRVIFNFHVEDAHATAGHLDGLGVTWLVEIERREVGLFGTLVDPDGNYIQIIELTEEYLATMRR</sequence>
<dbReference type="EMBL" id="BAABAQ010000011">
    <property type="protein sequence ID" value="GAA4201602.1"/>
    <property type="molecule type" value="Genomic_DNA"/>
</dbReference>
<accession>A0ABP8B9U4</accession>
<dbReference type="RefSeq" id="WP_344921125.1">
    <property type="nucleotide sequence ID" value="NZ_BAABAQ010000011.1"/>
</dbReference>
<feature type="domain" description="VOC" evidence="1">
    <location>
        <begin position="5"/>
        <end position="113"/>
    </location>
</feature>
<dbReference type="InterPro" id="IPR037523">
    <property type="entry name" value="VOC_core"/>
</dbReference>
<evidence type="ECO:0000259" key="1">
    <source>
        <dbReference type="PROSITE" id="PS51819"/>
    </source>
</evidence>
<dbReference type="InterPro" id="IPR041581">
    <property type="entry name" value="Glyoxalase_6"/>
</dbReference>
<organism evidence="2 3">
    <name type="scientific">Streptosporangium oxazolinicum</name>
    <dbReference type="NCBI Taxonomy" id="909287"/>
    <lineage>
        <taxon>Bacteria</taxon>
        <taxon>Bacillati</taxon>
        <taxon>Actinomycetota</taxon>
        <taxon>Actinomycetes</taxon>
        <taxon>Streptosporangiales</taxon>
        <taxon>Streptosporangiaceae</taxon>
        <taxon>Streptosporangium</taxon>
    </lineage>
</organism>
<comment type="caution">
    <text evidence="2">The sequence shown here is derived from an EMBL/GenBank/DDBJ whole genome shotgun (WGS) entry which is preliminary data.</text>
</comment>
<proteinExistence type="predicted"/>
<evidence type="ECO:0000313" key="2">
    <source>
        <dbReference type="EMBL" id="GAA4201602.1"/>
    </source>
</evidence>
<dbReference type="Proteomes" id="UP001501251">
    <property type="component" value="Unassembled WGS sequence"/>
</dbReference>
<dbReference type="PROSITE" id="PS51819">
    <property type="entry name" value="VOC"/>
    <property type="match status" value="1"/>
</dbReference>
<evidence type="ECO:0000313" key="3">
    <source>
        <dbReference type="Proteomes" id="UP001501251"/>
    </source>
</evidence>
<gene>
    <name evidence="2" type="ORF">GCM10022252_56580</name>
</gene>
<reference evidence="3" key="1">
    <citation type="journal article" date="2019" name="Int. J. Syst. Evol. Microbiol.">
        <title>The Global Catalogue of Microorganisms (GCM) 10K type strain sequencing project: providing services to taxonomists for standard genome sequencing and annotation.</title>
        <authorList>
            <consortium name="The Broad Institute Genomics Platform"/>
            <consortium name="The Broad Institute Genome Sequencing Center for Infectious Disease"/>
            <person name="Wu L."/>
            <person name="Ma J."/>
        </authorList>
    </citation>
    <scope>NUCLEOTIDE SEQUENCE [LARGE SCALE GENOMIC DNA]</scope>
    <source>
        <strain evidence="3">JCM 17388</strain>
    </source>
</reference>
<dbReference type="Gene3D" id="3.10.180.10">
    <property type="entry name" value="2,3-Dihydroxybiphenyl 1,2-Dioxygenase, domain 1"/>
    <property type="match status" value="1"/>
</dbReference>
<name>A0ABP8B9U4_9ACTN</name>
<keyword evidence="3" id="KW-1185">Reference proteome</keyword>
<protein>
    <recommendedName>
        <fullName evidence="1">VOC domain-containing protein</fullName>
    </recommendedName>
</protein>
<dbReference type="Pfam" id="PF18029">
    <property type="entry name" value="Glyoxalase_6"/>
    <property type="match status" value="1"/>
</dbReference>
<dbReference type="SUPFAM" id="SSF54593">
    <property type="entry name" value="Glyoxalase/Bleomycin resistance protein/Dihydroxybiphenyl dioxygenase"/>
    <property type="match status" value="1"/>
</dbReference>